<organism evidence="1 2">
    <name type="scientific">Aspergillus leporis</name>
    <dbReference type="NCBI Taxonomy" id="41062"/>
    <lineage>
        <taxon>Eukaryota</taxon>
        <taxon>Fungi</taxon>
        <taxon>Dikarya</taxon>
        <taxon>Ascomycota</taxon>
        <taxon>Pezizomycotina</taxon>
        <taxon>Eurotiomycetes</taxon>
        <taxon>Eurotiomycetidae</taxon>
        <taxon>Eurotiales</taxon>
        <taxon>Aspergillaceae</taxon>
        <taxon>Aspergillus</taxon>
        <taxon>Aspergillus subgen. Circumdati</taxon>
    </lineage>
</organism>
<dbReference type="Proteomes" id="UP000326565">
    <property type="component" value="Unassembled WGS sequence"/>
</dbReference>
<reference evidence="1 2" key="1">
    <citation type="submission" date="2019-04" db="EMBL/GenBank/DDBJ databases">
        <title>Friends and foes A comparative genomics study of 23 Aspergillus species from section Flavi.</title>
        <authorList>
            <consortium name="DOE Joint Genome Institute"/>
            <person name="Kjaerbolling I."/>
            <person name="Vesth T."/>
            <person name="Frisvad J.C."/>
            <person name="Nybo J.L."/>
            <person name="Theobald S."/>
            <person name="Kildgaard S."/>
            <person name="Isbrandt T."/>
            <person name="Kuo A."/>
            <person name="Sato A."/>
            <person name="Lyhne E.K."/>
            <person name="Kogle M.E."/>
            <person name="Wiebenga A."/>
            <person name="Kun R.S."/>
            <person name="Lubbers R.J."/>
            <person name="Makela M.R."/>
            <person name="Barry K."/>
            <person name="Chovatia M."/>
            <person name="Clum A."/>
            <person name="Daum C."/>
            <person name="Haridas S."/>
            <person name="He G."/>
            <person name="LaButti K."/>
            <person name="Lipzen A."/>
            <person name="Mondo S."/>
            <person name="Riley R."/>
            <person name="Salamov A."/>
            <person name="Simmons B.A."/>
            <person name="Magnuson J.K."/>
            <person name="Henrissat B."/>
            <person name="Mortensen U.H."/>
            <person name="Larsen T.O."/>
            <person name="Devries R.P."/>
            <person name="Grigoriev I.V."/>
            <person name="Machida M."/>
            <person name="Baker S.E."/>
            <person name="Andersen M.R."/>
        </authorList>
    </citation>
    <scope>NUCLEOTIDE SEQUENCE [LARGE SCALE GENOMIC DNA]</scope>
    <source>
        <strain evidence="1 2">CBS 151.66</strain>
    </source>
</reference>
<name>A0A5N5WL73_9EURO</name>
<evidence type="ECO:0000313" key="2">
    <source>
        <dbReference type="Proteomes" id="UP000326565"/>
    </source>
</evidence>
<dbReference type="AlphaFoldDB" id="A0A5N5WL73"/>
<gene>
    <name evidence="1" type="ORF">BDV29DRAFT_161553</name>
</gene>
<protein>
    <submittedName>
        <fullName evidence="1">Uncharacterized protein</fullName>
    </submittedName>
</protein>
<dbReference type="EMBL" id="ML732347">
    <property type="protein sequence ID" value="KAB8069291.1"/>
    <property type="molecule type" value="Genomic_DNA"/>
</dbReference>
<evidence type="ECO:0000313" key="1">
    <source>
        <dbReference type="EMBL" id="KAB8069291.1"/>
    </source>
</evidence>
<accession>A0A5N5WL73</accession>
<keyword evidence="2" id="KW-1185">Reference proteome</keyword>
<proteinExistence type="predicted"/>
<sequence>MGDEYPSAAAIIGNDISAIQSRETPPNVRFYVDWADDESSSIFTIADKQILKLPVGSWPKDERLKECGSLMRVNLIEGVDALQLPF</sequence>